<dbReference type="InterPro" id="IPR023549">
    <property type="entry name" value="Subtilisin_inhibitor"/>
</dbReference>
<evidence type="ECO:0000313" key="11">
    <source>
        <dbReference type="Proteomes" id="UP001589610"/>
    </source>
</evidence>
<comment type="caution">
    <text evidence="10">The sequence shown here is derived from an EMBL/GenBank/DDBJ whole genome shotgun (WGS) entry which is preliminary data.</text>
</comment>
<evidence type="ECO:0000256" key="4">
    <source>
        <dbReference type="ARBA" id="ARBA00022525"/>
    </source>
</evidence>
<feature type="domain" description="Subtilisin inhibitor" evidence="9">
    <location>
        <begin position="22"/>
        <end position="96"/>
    </location>
</feature>
<dbReference type="RefSeq" id="WP_344742657.1">
    <property type="nucleotide sequence ID" value="NZ_BAAAWW010000003.1"/>
</dbReference>
<protein>
    <submittedName>
        <fullName evidence="10">SSI family serine proteinase inhibitor</fullName>
    </submittedName>
</protein>
<dbReference type="InterPro" id="IPR036819">
    <property type="entry name" value="Subtilisin_inhibitor-like_sf"/>
</dbReference>
<reference evidence="10 11" key="1">
    <citation type="submission" date="2024-09" db="EMBL/GenBank/DDBJ databases">
        <authorList>
            <person name="Sun Q."/>
            <person name="Mori K."/>
        </authorList>
    </citation>
    <scope>NUCLEOTIDE SEQUENCE [LARGE SCALE GENOMIC DNA]</scope>
    <source>
        <strain evidence="10 11">JCM 3028</strain>
    </source>
</reference>
<dbReference type="InterPro" id="IPR000691">
    <property type="entry name" value="Prot_inh_I16_SSI"/>
</dbReference>
<organism evidence="10 11">
    <name type="scientific">Streptosporangium vulgare</name>
    <dbReference type="NCBI Taxonomy" id="46190"/>
    <lineage>
        <taxon>Bacteria</taxon>
        <taxon>Bacillati</taxon>
        <taxon>Actinomycetota</taxon>
        <taxon>Actinomycetes</taxon>
        <taxon>Streptosporangiales</taxon>
        <taxon>Streptosporangiaceae</taxon>
        <taxon>Streptosporangium</taxon>
    </lineage>
</organism>
<dbReference type="PROSITE" id="PS00999">
    <property type="entry name" value="SSI"/>
    <property type="match status" value="1"/>
</dbReference>
<dbReference type="InterPro" id="IPR020054">
    <property type="entry name" value="Prot_inh_SSI_I16_CS"/>
</dbReference>
<dbReference type="Pfam" id="PF00720">
    <property type="entry name" value="SSI"/>
    <property type="match status" value="1"/>
</dbReference>
<evidence type="ECO:0000259" key="9">
    <source>
        <dbReference type="Pfam" id="PF00720"/>
    </source>
</evidence>
<comment type="subcellular location">
    <subcellularLocation>
        <location evidence="1">Secreted</location>
    </subcellularLocation>
</comment>
<evidence type="ECO:0000256" key="5">
    <source>
        <dbReference type="ARBA" id="ARBA00022690"/>
    </source>
</evidence>
<evidence type="ECO:0000256" key="8">
    <source>
        <dbReference type="RuleBase" id="RU003471"/>
    </source>
</evidence>
<name>A0ABV5TG45_9ACTN</name>
<keyword evidence="4" id="KW-0964">Secreted</keyword>
<proteinExistence type="inferred from homology"/>
<accession>A0ABV5TG45</accession>
<dbReference type="Gene3D" id="3.30.350.10">
    <property type="entry name" value="Subtilisin inhibitor-like"/>
    <property type="match status" value="1"/>
</dbReference>
<dbReference type="EMBL" id="JBHMBS010000009">
    <property type="protein sequence ID" value="MFB9678002.1"/>
    <property type="molecule type" value="Genomic_DNA"/>
</dbReference>
<keyword evidence="11" id="KW-1185">Reference proteome</keyword>
<dbReference type="SUPFAM" id="SSF55399">
    <property type="entry name" value="Subtilisin inhibitor"/>
    <property type="match status" value="1"/>
</dbReference>
<keyword evidence="6 8" id="KW-0722">Serine protease inhibitor</keyword>
<evidence type="ECO:0000313" key="10">
    <source>
        <dbReference type="EMBL" id="MFB9678002.1"/>
    </source>
</evidence>
<keyword evidence="5 8" id="KW-0646">Protease inhibitor</keyword>
<evidence type="ECO:0000256" key="2">
    <source>
        <dbReference type="ARBA" id="ARBA00010472"/>
    </source>
</evidence>
<evidence type="ECO:0000256" key="1">
    <source>
        <dbReference type="ARBA" id="ARBA00004613"/>
    </source>
</evidence>
<evidence type="ECO:0000256" key="7">
    <source>
        <dbReference type="ARBA" id="ARBA00023157"/>
    </source>
</evidence>
<evidence type="ECO:0000256" key="6">
    <source>
        <dbReference type="ARBA" id="ARBA00022900"/>
    </source>
</evidence>
<dbReference type="Proteomes" id="UP001589610">
    <property type="component" value="Unassembled WGS sequence"/>
</dbReference>
<evidence type="ECO:0000256" key="3">
    <source>
        <dbReference type="ARBA" id="ARBA00011738"/>
    </source>
</evidence>
<comment type="similarity">
    <text evidence="2 8">Belongs to the protease inhibitor I16 (SSI) family.</text>
</comment>
<sequence length="110" mass="12254">MTPPWGPSIGGPFAKHLTLTIEKQGRTRTARLACTPVYGTHPRGPEACELLSRARGNPAYVRLPFMACPRYYDPVTVSATGTWNGRYIRYRQTFSNQCELRAATGAIFSF</sequence>
<gene>
    <name evidence="10" type="ORF">ACFFRH_21175</name>
</gene>
<dbReference type="PRINTS" id="PR00294">
    <property type="entry name" value="SSBTLNINHBTR"/>
</dbReference>
<keyword evidence="7" id="KW-1015">Disulfide bond</keyword>
<comment type="subunit">
    <text evidence="3">Homodimer.</text>
</comment>